<evidence type="ECO:0000313" key="3">
    <source>
        <dbReference type="Proteomes" id="UP000574317"/>
    </source>
</evidence>
<gene>
    <name evidence="2" type="ORF">FNAPI_6227</name>
</gene>
<evidence type="ECO:0000256" key="1">
    <source>
        <dbReference type="SAM" id="MobiDB-lite"/>
    </source>
</evidence>
<comment type="caution">
    <text evidence="2">The sequence shown here is derived from an EMBL/GenBank/DDBJ whole genome shotgun (WGS) entry which is preliminary data.</text>
</comment>
<keyword evidence="3" id="KW-1185">Reference proteome</keyword>
<feature type="compositionally biased region" description="Basic and acidic residues" evidence="1">
    <location>
        <begin position="138"/>
        <end position="147"/>
    </location>
</feature>
<accession>A0A8H5N801</accession>
<feature type="compositionally biased region" description="Basic and acidic residues" evidence="1">
    <location>
        <begin position="38"/>
        <end position="74"/>
    </location>
</feature>
<protein>
    <submittedName>
        <fullName evidence="2">Uncharacterized protein</fullName>
    </submittedName>
</protein>
<reference evidence="2 3" key="1">
    <citation type="submission" date="2020-05" db="EMBL/GenBank/DDBJ databases">
        <title>Identification and distribution of gene clusters putatively required for synthesis of sphingolipid metabolism inhibitors in phylogenetically diverse species of the filamentous fungus Fusarium.</title>
        <authorList>
            <person name="Kim H.-S."/>
            <person name="Busman M."/>
            <person name="Brown D.W."/>
            <person name="Divon H."/>
            <person name="Uhlig S."/>
            <person name="Proctor R.H."/>
        </authorList>
    </citation>
    <scope>NUCLEOTIDE SEQUENCE [LARGE SCALE GENOMIC DNA]</scope>
    <source>
        <strain evidence="2 3">NRRL 25196</strain>
    </source>
</reference>
<dbReference type="AlphaFoldDB" id="A0A8H5N801"/>
<organism evidence="2 3">
    <name type="scientific">Fusarium napiforme</name>
    <dbReference type="NCBI Taxonomy" id="42672"/>
    <lineage>
        <taxon>Eukaryota</taxon>
        <taxon>Fungi</taxon>
        <taxon>Dikarya</taxon>
        <taxon>Ascomycota</taxon>
        <taxon>Pezizomycotina</taxon>
        <taxon>Sordariomycetes</taxon>
        <taxon>Hypocreomycetidae</taxon>
        <taxon>Hypocreales</taxon>
        <taxon>Nectriaceae</taxon>
        <taxon>Fusarium</taxon>
        <taxon>Fusarium fujikuroi species complex</taxon>
    </lineage>
</organism>
<proteinExistence type="predicted"/>
<feature type="region of interest" description="Disordered" evidence="1">
    <location>
        <begin position="117"/>
        <end position="147"/>
    </location>
</feature>
<name>A0A8H5N801_9HYPO</name>
<feature type="region of interest" description="Disordered" evidence="1">
    <location>
        <begin position="19"/>
        <end position="81"/>
    </location>
</feature>
<evidence type="ECO:0000313" key="2">
    <source>
        <dbReference type="EMBL" id="KAF5555098.1"/>
    </source>
</evidence>
<dbReference type="EMBL" id="JAAOAO010000224">
    <property type="protein sequence ID" value="KAF5555098.1"/>
    <property type="molecule type" value="Genomic_DNA"/>
</dbReference>
<sequence length="147" mass="15953">MASTQSHCGLRKRCCNGVGTVAQDETRPVKKVKPTAPGREEPVASEAQKTHNVENANHDDAETHASRPPGDRTTPRAIKSASEAAMAVARILIQNIQRGSDEDLLGPRVEDINTIGHAENPAAKEQCEEEELNISRDTPQRELAETP</sequence>
<dbReference type="Proteomes" id="UP000574317">
    <property type="component" value="Unassembled WGS sequence"/>
</dbReference>